<dbReference type="RefSeq" id="WP_024071141.1">
    <property type="nucleotide sequence ID" value="NC_023062.1"/>
</dbReference>
<dbReference type="Proteomes" id="UP000018745">
    <property type="component" value="Chromosome"/>
</dbReference>
<organism evidence="1 2">
    <name type="scientific">Mycoplasma ovis str. Michigan</name>
    <dbReference type="NCBI Taxonomy" id="1415773"/>
    <lineage>
        <taxon>Bacteria</taxon>
        <taxon>Bacillati</taxon>
        <taxon>Mycoplasmatota</taxon>
        <taxon>Mollicutes</taxon>
        <taxon>Mycoplasmataceae</taxon>
        <taxon>Mycoplasma</taxon>
    </lineage>
</organism>
<gene>
    <name evidence="1" type="ORF">OVS_01775</name>
</gene>
<sequence>MTPRLKLSLAGASFLALNGVTLFTIDNQFNIFDSLRDISLWGGQFFTQSESLNLNNSSNKLTLDSKTKEDSTEIQLGNSTPFNAKLDTQNADLNIQSLKSELEKLTPTDKSATDNISGVFKEIHKESKIESIEGKISAEYLSLRDKHLSAVSADQIKHLEEFNKTKSQVESWSKSRDKFASATALTKSQRTSLQKVYEFYDALKIERDKLKDELKKHSDLPEEVLKAQKSGVPSAETIKDSLNKMDWQKDKIKVQKNHQSTHFFDSRGWGNWNSNPYKWFFRNEKEWRNSVSQSNKNALAVHKLEQQINRYKSMTLIAWGPRVQRHIQEDTKKLNQIKTKMHSHIELQVAHKLLKYMNSPELS</sequence>
<protein>
    <submittedName>
        <fullName evidence="1">Uncharacterized protein</fullName>
    </submittedName>
</protein>
<evidence type="ECO:0000313" key="2">
    <source>
        <dbReference type="Proteomes" id="UP000018745"/>
    </source>
</evidence>
<evidence type="ECO:0000313" key="1">
    <source>
        <dbReference type="EMBL" id="AHC40240.1"/>
    </source>
</evidence>
<name>A0ABM5P1H0_9MOLU</name>
<accession>A0ABM5P1H0</accession>
<reference evidence="1 2" key="1">
    <citation type="journal article" date="2014" name="Genome Announc.">
        <title>Complete Genome Sequence of Mycoplasma ovis Strain Michigan, a Hemoplasma of Sheep with Two Distinct 16S rRNA Genes.</title>
        <authorList>
            <person name="Deshuillers P.L."/>
            <person name="Santos A.P."/>
            <person name="do Nascimento N.C."/>
            <person name="Hampel J.A."/>
            <person name="Bergin I.L."/>
            <person name="Dyson M.C."/>
            <person name="Messick J.B."/>
        </authorList>
    </citation>
    <scope>NUCLEOTIDE SEQUENCE [LARGE SCALE GENOMIC DNA]</scope>
    <source>
        <strain evidence="1 2">Michigan</strain>
    </source>
</reference>
<dbReference type="EMBL" id="CP006935">
    <property type="protein sequence ID" value="AHC40240.1"/>
    <property type="molecule type" value="Genomic_DNA"/>
</dbReference>
<keyword evidence="2" id="KW-1185">Reference proteome</keyword>
<proteinExistence type="predicted"/>